<protein>
    <submittedName>
        <fullName evidence="1">Putative site-specific integrase-resolvase</fullName>
    </submittedName>
</protein>
<dbReference type="EMBL" id="JACHWS010000002">
    <property type="protein sequence ID" value="MBB3037440.1"/>
    <property type="molecule type" value="Genomic_DNA"/>
</dbReference>
<reference evidence="1 3" key="1">
    <citation type="submission" date="2020-08" db="EMBL/GenBank/DDBJ databases">
        <title>Sequencing the genomes of 1000 actinobacteria strains.</title>
        <authorList>
            <person name="Klenk H.-P."/>
        </authorList>
    </citation>
    <scope>NUCLEOTIDE SEQUENCE [LARGE SCALE GENOMIC DNA]</scope>
    <source>
        <strain evidence="1 3">DSM 45258</strain>
    </source>
</reference>
<sequence>MTPEELDRLGVATDLRTAARALGIPASTAYAHARAGNFPVRVIRIGSRYTVPVAELRTVLGLGGAA</sequence>
<evidence type="ECO:0000313" key="2">
    <source>
        <dbReference type="EMBL" id="MBB3037457.1"/>
    </source>
</evidence>
<gene>
    <name evidence="1" type="ORF">FHU29_001889</name>
    <name evidence="2" type="ORF">FHU29_001906</name>
</gene>
<accession>A0A839RLR2</accession>
<dbReference type="AlphaFoldDB" id="A0A839RLR2"/>
<dbReference type="EMBL" id="JACHWS010000002">
    <property type="protein sequence ID" value="MBB3037457.1"/>
    <property type="molecule type" value="Genomic_DNA"/>
</dbReference>
<dbReference type="RefSeq" id="WP_064441190.1">
    <property type="nucleotide sequence ID" value="NZ_BDDI01000012.1"/>
</dbReference>
<comment type="caution">
    <text evidence="1">The sequence shown here is derived from an EMBL/GenBank/DDBJ whole genome shotgun (WGS) entry which is preliminary data.</text>
</comment>
<organism evidence="1 3">
    <name type="scientific">Hoyosella altamirensis</name>
    <dbReference type="NCBI Taxonomy" id="616997"/>
    <lineage>
        <taxon>Bacteria</taxon>
        <taxon>Bacillati</taxon>
        <taxon>Actinomycetota</taxon>
        <taxon>Actinomycetes</taxon>
        <taxon>Mycobacteriales</taxon>
        <taxon>Hoyosellaceae</taxon>
        <taxon>Hoyosella</taxon>
    </lineage>
</organism>
<dbReference type="OrthoDB" id="3541350at2"/>
<name>A0A839RLR2_9ACTN</name>
<dbReference type="Proteomes" id="UP000567922">
    <property type="component" value="Unassembled WGS sequence"/>
</dbReference>
<proteinExistence type="predicted"/>
<evidence type="ECO:0000313" key="3">
    <source>
        <dbReference type="Proteomes" id="UP000567922"/>
    </source>
</evidence>
<keyword evidence="3" id="KW-1185">Reference proteome</keyword>
<evidence type="ECO:0000313" key="1">
    <source>
        <dbReference type="EMBL" id="MBB3037440.1"/>
    </source>
</evidence>